<dbReference type="InterPro" id="IPR001279">
    <property type="entry name" value="Metallo-B-lactamas"/>
</dbReference>
<keyword evidence="9" id="KW-0698">rRNA processing</keyword>
<accession>A0A2K8NR08</accession>
<feature type="region of interest" description="Disordered" evidence="10">
    <location>
        <begin position="1"/>
        <end position="36"/>
    </location>
</feature>
<dbReference type="OrthoDB" id="9758375at2"/>
<evidence type="ECO:0000256" key="1">
    <source>
        <dbReference type="ARBA" id="ARBA00022490"/>
    </source>
</evidence>
<dbReference type="Pfam" id="PF22505">
    <property type="entry name" value="RNase_J_b_CASP"/>
    <property type="match status" value="1"/>
</dbReference>
<keyword evidence="3" id="KW-0479">Metal-binding</keyword>
<evidence type="ECO:0000313" key="12">
    <source>
        <dbReference type="Proteomes" id="UP000232222"/>
    </source>
</evidence>
<evidence type="ECO:0000256" key="7">
    <source>
        <dbReference type="ARBA" id="ARBA00022839"/>
    </source>
</evidence>
<comment type="similarity">
    <text evidence="9">Belongs to the metallo-beta-lactamase superfamily. RNA-metabolizing metallo-beta-lactamase-like family. Bacterial RNase J subfamily.</text>
</comment>
<dbReference type="Gene3D" id="3.40.50.10710">
    <property type="entry name" value="Metallo-hydrolase/oxidoreductase"/>
    <property type="match status" value="1"/>
</dbReference>
<evidence type="ECO:0000256" key="4">
    <source>
        <dbReference type="ARBA" id="ARBA00022759"/>
    </source>
</evidence>
<sequence length="695" mass="76509">MQNFKSNLPKNITAETEAKTEISKSSSLPNDSEDTDAKPFVFKQKAVNRHYEPTTQPTKVFALGGLEEIGKNTYVVEYGNEIIIIDAGVKFPDASLLGVSAVIPDYSYLKENQHKIKALFITHGHEDHIGGIQYLVKDVHIPVIYAPELGAALIRDRLKEAKLQDKTVVKDYKADDRWRSSNLKVSFAALNHSIPDAFGILIETPNGNIFTTGDYKFDWTPLGHYTEINKLAAIGDAGVELLLADSTNAEVEGYTPGEKGIIDNIDKLFLKAPGRIFITTFASNVHRIQYIIEAAHKNGRKIVILGRSIERIIKIIRQMGHLKISEKEFIKPIDVQKYKPNEVIVLTTGSQGEPMAALSRIANNRHPQINIQPTDTVIFSSSPIPGNKADVENLVNRLTRVGAKVIENSPQHKIHTSGHASQEEQKLLFTLLRPNYFLPMHGEFRMLKKHIETGESVNLEKGHGFLLANGDQLELLGGKAKVGKRVEAEAVYIDGKDATAQASNVIRERDILSRDGLMAVVVSIDSQTNKLLSAPKIISRGSFYVRESANIIAESINIVTNTVLEILNSPKPTFGAIKQGIKSSLSPYIFNTKRRNPLIIPVILNKKSDVSNDTQNRNNNGNTSNNGNNGNNNNNNDRSTNSSTNNKPTSSATRTKGTSGEGKANNSAKSTSSNKNQTTTKKSKDTLTSKPLAIR</sequence>
<keyword evidence="5 9" id="KW-0378">Hydrolase</keyword>
<dbReference type="RefSeq" id="WP_100609224.1">
    <property type="nucleotide sequence ID" value="NZ_CP024962.1"/>
</dbReference>
<keyword evidence="12" id="KW-1185">Reference proteome</keyword>
<keyword evidence="1 9" id="KW-0963">Cytoplasm</keyword>
<dbReference type="PROSITE" id="PS01292">
    <property type="entry name" value="UPF0036"/>
    <property type="match status" value="1"/>
</dbReference>
<keyword evidence="2 9" id="KW-0540">Nuclease</keyword>
<dbReference type="GO" id="GO:0008270">
    <property type="term" value="F:zinc ion binding"/>
    <property type="evidence" value="ECO:0007669"/>
    <property type="project" value="InterPro"/>
</dbReference>
<comment type="subunit">
    <text evidence="9">Homodimer, may be a subunit of the RNA degradosome.</text>
</comment>
<evidence type="ECO:0000256" key="2">
    <source>
        <dbReference type="ARBA" id="ARBA00022722"/>
    </source>
</evidence>
<dbReference type="InterPro" id="IPR004613">
    <property type="entry name" value="RNase_J"/>
</dbReference>
<feature type="region of interest" description="Disordered" evidence="10">
    <location>
        <begin position="609"/>
        <end position="695"/>
    </location>
</feature>
<reference evidence="11 12" key="1">
    <citation type="submission" date="2017-11" db="EMBL/GenBank/DDBJ databases">
        <title>Genome sequence of Entomoplasma freundtii BARC 318 (ATCC 51999).</title>
        <authorList>
            <person name="Lo W.-S."/>
            <person name="Gasparich G.E."/>
            <person name="Kuo C.-H."/>
        </authorList>
    </citation>
    <scope>NUCLEOTIDE SEQUENCE [LARGE SCALE GENOMIC DNA]</scope>
    <source>
        <strain evidence="11 12">BARC 318</strain>
    </source>
</reference>
<dbReference type="PANTHER" id="PTHR43694:SF1">
    <property type="entry name" value="RIBONUCLEASE J"/>
    <property type="match status" value="1"/>
</dbReference>
<dbReference type="NCBIfam" id="TIGR00649">
    <property type="entry name" value="MG423"/>
    <property type="match status" value="1"/>
</dbReference>
<comment type="function">
    <text evidence="9">An RNase that has 5'-3' exonuclease and possibly endonuclease activity. Involved in maturation of rRNA and in some organisms also mRNA maturation and/or decay.</text>
</comment>
<evidence type="ECO:0000256" key="6">
    <source>
        <dbReference type="ARBA" id="ARBA00022833"/>
    </source>
</evidence>
<proteinExistence type="inferred from homology"/>
<dbReference type="SMART" id="SM00849">
    <property type="entry name" value="Lactamase_B"/>
    <property type="match status" value="1"/>
</dbReference>
<dbReference type="Gene3D" id="3.10.20.580">
    <property type="match status" value="1"/>
</dbReference>
<dbReference type="GO" id="GO:0004534">
    <property type="term" value="F:5'-3' RNA exonuclease activity"/>
    <property type="evidence" value="ECO:0007669"/>
    <property type="project" value="UniProtKB-UniRule"/>
</dbReference>
<evidence type="ECO:0000256" key="8">
    <source>
        <dbReference type="ARBA" id="ARBA00022884"/>
    </source>
</evidence>
<dbReference type="Proteomes" id="UP000232222">
    <property type="component" value="Chromosome"/>
</dbReference>
<dbReference type="AlphaFoldDB" id="A0A2K8NR08"/>
<dbReference type="InterPro" id="IPR001587">
    <property type="entry name" value="RNase_J_CS"/>
</dbReference>
<dbReference type="InterPro" id="IPR055132">
    <property type="entry name" value="RNase_J_b_CASP"/>
</dbReference>
<feature type="compositionally biased region" description="Low complexity" evidence="10">
    <location>
        <begin position="663"/>
        <end position="681"/>
    </location>
</feature>
<dbReference type="PANTHER" id="PTHR43694">
    <property type="entry name" value="RIBONUCLEASE J"/>
    <property type="match status" value="1"/>
</dbReference>
<dbReference type="GO" id="GO:0005737">
    <property type="term" value="C:cytoplasm"/>
    <property type="evidence" value="ECO:0007669"/>
    <property type="project" value="UniProtKB-SubCell"/>
</dbReference>
<dbReference type="GO" id="GO:0004521">
    <property type="term" value="F:RNA endonuclease activity"/>
    <property type="evidence" value="ECO:0007669"/>
    <property type="project" value="UniProtKB-UniRule"/>
</dbReference>
<dbReference type="Pfam" id="PF07521">
    <property type="entry name" value="RMMBL"/>
    <property type="match status" value="1"/>
</dbReference>
<gene>
    <name evidence="9 11" type="primary">rnj</name>
    <name evidence="11" type="ORF">EFREU_v1c02450</name>
</gene>
<dbReference type="InterPro" id="IPR036866">
    <property type="entry name" value="RibonucZ/Hydroxyglut_hydro"/>
</dbReference>
<evidence type="ECO:0000256" key="9">
    <source>
        <dbReference type="HAMAP-Rule" id="MF_01491"/>
    </source>
</evidence>
<dbReference type="Pfam" id="PF17770">
    <property type="entry name" value="RNase_J_C"/>
    <property type="match status" value="1"/>
</dbReference>
<dbReference type="InterPro" id="IPR030854">
    <property type="entry name" value="RNase_J_bac"/>
</dbReference>
<keyword evidence="8 9" id="KW-0694">RNA-binding</keyword>
<comment type="subcellular location">
    <subcellularLocation>
        <location evidence="9">Cytoplasm</location>
    </subcellularLocation>
</comment>
<dbReference type="EC" id="3.1.-.-" evidence="9"/>
<dbReference type="Gene3D" id="3.60.15.10">
    <property type="entry name" value="Ribonuclease Z/Hydroxyacylglutathione hydrolase-like"/>
    <property type="match status" value="1"/>
</dbReference>
<feature type="compositionally biased region" description="Polar residues" evidence="10">
    <location>
        <begin position="1"/>
        <end position="14"/>
    </location>
</feature>
<dbReference type="Pfam" id="PF00753">
    <property type="entry name" value="Lactamase_B"/>
    <property type="match status" value="1"/>
</dbReference>
<evidence type="ECO:0000256" key="10">
    <source>
        <dbReference type="SAM" id="MobiDB-lite"/>
    </source>
</evidence>
<dbReference type="HAMAP" id="MF_01491">
    <property type="entry name" value="RNase_J_bact"/>
    <property type="match status" value="1"/>
</dbReference>
<dbReference type="GO" id="GO:0006364">
    <property type="term" value="P:rRNA processing"/>
    <property type="evidence" value="ECO:0007669"/>
    <property type="project" value="UniProtKB-UniRule"/>
</dbReference>
<feature type="binding site" evidence="9">
    <location>
        <begin position="415"/>
        <end position="419"/>
    </location>
    <ligand>
        <name>substrate</name>
    </ligand>
</feature>
<organism evidence="11 12">
    <name type="scientific">Entomoplasma freundtii</name>
    <dbReference type="NCBI Taxonomy" id="74700"/>
    <lineage>
        <taxon>Bacteria</taxon>
        <taxon>Bacillati</taxon>
        <taxon>Mycoplasmatota</taxon>
        <taxon>Mollicutes</taxon>
        <taxon>Entomoplasmatales</taxon>
        <taxon>Entomoplasmataceae</taxon>
        <taxon>Entomoplasma</taxon>
    </lineage>
</organism>
<dbReference type="InterPro" id="IPR042173">
    <property type="entry name" value="RNase_J_2"/>
</dbReference>
<keyword evidence="6" id="KW-0862">Zinc</keyword>
<dbReference type="InterPro" id="IPR041636">
    <property type="entry name" value="RNase_J_C"/>
</dbReference>
<dbReference type="GO" id="GO:0003723">
    <property type="term" value="F:RNA binding"/>
    <property type="evidence" value="ECO:0007669"/>
    <property type="project" value="UniProtKB-UniRule"/>
</dbReference>
<dbReference type="KEGG" id="efr:EFREU_v1c02450"/>
<dbReference type="InterPro" id="IPR011108">
    <property type="entry name" value="RMMBL"/>
</dbReference>
<dbReference type="EMBL" id="CP024962">
    <property type="protein sequence ID" value="ATZ16272.1"/>
    <property type="molecule type" value="Genomic_DNA"/>
</dbReference>
<name>A0A2K8NR08_9MOLU</name>
<dbReference type="SUPFAM" id="SSF56281">
    <property type="entry name" value="Metallo-hydrolase/oxidoreductase"/>
    <property type="match status" value="1"/>
</dbReference>
<dbReference type="CDD" id="cd07714">
    <property type="entry name" value="RNaseJ_MBL-fold"/>
    <property type="match status" value="1"/>
</dbReference>
<keyword evidence="4 9" id="KW-0255">Endonuclease</keyword>
<evidence type="ECO:0000256" key="5">
    <source>
        <dbReference type="ARBA" id="ARBA00022801"/>
    </source>
</evidence>
<feature type="compositionally biased region" description="Low complexity" evidence="10">
    <location>
        <begin position="611"/>
        <end position="651"/>
    </location>
</feature>
<keyword evidence="7 9" id="KW-0269">Exonuclease</keyword>
<evidence type="ECO:0000313" key="11">
    <source>
        <dbReference type="EMBL" id="ATZ16272.1"/>
    </source>
</evidence>
<evidence type="ECO:0000256" key="3">
    <source>
        <dbReference type="ARBA" id="ARBA00022723"/>
    </source>
</evidence>
<protein>
    <recommendedName>
        <fullName evidence="9">Ribonuclease J</fullName>
        <shortName evidence="9">RNase J</shortName>
        <ecNumber evidence="9">3.1.-.-</ecNumber>
    </recommendedName>
</protein>